<feature type="compositionally biased region" description="Basic and acidic residues" evidence="1">
    <location>
        <begin position="177"/>
        <end position="200"/>
    </location>
</feature>
<comment type="caution">
    <text evidence="2">The sequence shown here is derived from an EMBL/GenBank/DDBJ whole genome shotgun (WGS) entry which is preliminary data.</text>
</comment>
<accession>A0AAE0MJQ9</accession>
<evidence type="ECO:0000313" key="3">
    <source>
        <dbReference type="Proteomes" id="UP001286456"/>
    </source>
</evidence>
<evidence type="ECO:0000313" key="2">
    <source>
        <dbReference type="EMBL" id="KAK3334218.1"/>
    </source>
</evidence>
<feature type="compositionally biased region" description="Low complexity" evidence="1">
    <location>
        <begin position="85"/>
        <end position="97"/>
    </location>
</feature>
<feature type="compositionally biased region" description="Low complexity" evidence="1">
    <location>
        <begin position="1"/>
        <end position="30"/>
    </location>
</feature>
<evidence type="ECO:0000256" key="1">
    <source>
        <dbReference type="SAM" id="MobiDB-lite"/>
    </source>
</evidence>
<name>A0AAE0MJQ9_9PEZI</name>
<feature type="compositionally biased region" description="Gly residues" evidence="1">
    <location>
        <begin position="131"/>
        <end position="140"/>
    </location>
</feature>
<dbReference type="Proteomes" id="UP001286456">
    <property type="component" value="Unassembled WGS sequence"/>
</dbReference>
<feature type="region of interest" description="Disordered" evidence="1">
    <location>
        <begin position="1"/>
        <end position="200"/>
    </location>
</feature>
<reference evidence="2" key="1">
    <citation type="journal article" date="2023" name="Mol. Phylogenet. Evol.">
        <title>Genome-scale phylogeny and comparative genomics of the fungal order Sordariales.</title>
        <authorList>
            <person name="Hensen N."/>
            <person name="Bonometti L."/>
            <person name="Westerberg I."/>
            <person name="Brannstrom I.O."/>
            <person name="Guillou S."/>
            <person name="Cros-Aarteil S."/>
            <person name="Calhoun S."/>
            <person name="Haridas S."/>
            <person name="Kuo A."/>
            <person name="Mondo S."/>
            <person name="Pangilinan J."/>
            <person name="Riley R."/>
            <person name="LaButti K."/>
            <person name="Andreopoulos B."/>
            <person name="Lipzen A."/>
            <person name="Chen C."/>
            <person name="Yan M."/>
            <person name="Daum C."/>
            <person name="Ng V."/>
            <person name="Clum A."/>
            <person name="Steindorff A."/>
            <person name="Ohm R.A."/>
            <person name="Martin F."/>
            <person name="Silar P."/>
            <person name="Natvig D.O."/>
            <person name="Lalanne C."/>
            <person name="Gautier V."/>
            <person name="Ament-Velasquez S.L."/>
            <person name="Kruys A."/>
            <person name="Hutchinson M.I."/>
            <person name="Powell A.J."/>
            <person name="Barry K."/>
            <person name="Miller A.N."/>
            <person name="Grigoriev I.V."/>
            <person name="Debuchy R."/>
            <person name="Gladieux P."/>
            <person name="Hiltunen Thoren M."/>
            <person name="Johannesson H."/>
        </authorList>
    </citation>
    <scope>NUCLEOTIDE SEQUENCE</scope>
    <source>
        <strain evidence="2">SMH4131-1</strain>
    </source>
</reference>
<dbReference type="AlphaFoldDB" id="A0AAE0MJQ9"/>
<dbReference type="EMBL" id="JAUEPO010000002">
    <property type="protein sequence ID" value="KAK3334218.1"/>
    <property type="molecule type" value="Genomic_DNA"/>
</dbReference>
<protein>
    <submittedName>
        <fullName evidence="2">Uncharacterized protein</fullName>
    </submittedName>
</protein>
<gene>
    <name evidence="2" type="ORF">B0T19DRAFT_420315</name>
</gene>
<proteinExistence type="predicted"/>
<reference evidence="2" key="2">
    <citation type="submission" date="2023-06" db="EMBL/GenBank/DDBJ databases">
        <authorList>
            <consortium name="Lawrence Berkeley National Laboratory"/>
            <person name="Haridas S."/>
            <person name="Hensen N."/>
            <person name="Bonometti L."/>
            <person name="Westerberg I."/>
            <person name="Brannstrom I.O."/>
            <person name="Guillou S."/>
            <person name="Cros-Aarteil S."/>
            <person name="Calhoun S."/>
            <person name="Kuo A."/>
            <person name="Mondo S."/>
            <person name="Pangilinan J."/>
            <person name="Riley R."/>
            <person name="Labutti K."/>
            <person name="Andreopoulos B."/>
            <person name="Lipzen A."/>
            <person name="Chen C."/>
            <person name="Yanf M."/>
            <person name="Daum C."/>
            <person name="Ng V."/>
            <person name="Clum A."/>
            <person name="Steindorff A."/>
            <person name="Ohm R."/>
            <person name="Martin F."/>
            <person name="Silar P."/>
            <person name="Natvig D."/>
            <person name="Lalanne C."/>
            <person name="Gautier V."/>
            <person name="Ament-Velasquez S.L."/>
            <person name="Kruys A."/>
            <person name="Hutchinson M.I."/>
            <person name="Powell A.J."/>
            <person name="Barry K."/>
            <person name="Miller A.N."/>
            <person name="Grigoriev I.V."/>
            <person name="Debuchy R."/>
            <person name="Gladieux P."/>
            <person name="Thoren M.H."/>
            <person name="Johannesson H."/>
        </authorList>
    </citation>
    <scope>NUCLEOTIDE SEQUENCE</scope>
    <source>
        <strain evidence="2">SMH4131-1</strain>
    </source>
</reference>
<sequence>MQSQQQPSGPSRQPSTTTPAAKADTPPLAAIRNLNPPEYAVADTPGTSDPFGSGTDYLNYRPAPKCEHIPDDGTTPSPPPPPPSSLSRSGIRGGLPSNAQKESEAHAAGGGHVLHRHPLRQSENVDDEQGETGGGSGSWSGSGVPLRHGRVRGEVTLDEDEAEMERKKAQHSLARVQLKEELRKGEGVREGRRPGAEPRV</sequence>
<organism evidence="2 3">
    <name type="scientific">Cercophora scortea</name>
    <dbReference type="NCBI Taxonomy" id="314031"/>
    <lineage>
        <taxon>Eukaryota</taxon>
        <taxon>Fungi</taxon>
        <taxon>Dikarya</taxon>
        <taxon>Ascomycota</taxon>
        <taxon>Pezizomycotina</taxon>
        <taxon>Sordariomycetes</taxon>
        <taxon>Sordariomycetidae</taxon>
        <taxon>Sordariales</taxon>
        <taxon>Lasiosphaeriaceae</taxon>
        <taxon>Cercophora</taxon>
    </lineage>
</organism>
<keyword evidence="3" id="KW-1185">Reference proteome</keyword>